<evidence type="ECO:0000313" key="2">
    <source>
        <dbReference type="Proteomes" id="UP001597326"/>
    </source>
</evidence>
<organism evidence="1 2">
    <name type="scientific">Luteococcus peritonei</name>
    <dbReference type="NCBI Taxonomy" id="88874"/>
    <lineage>
        <taxon>Bacteria</taxon>
        <taxon>Bacillati</taxon>
        <taxon>Actinomycetota</taxon>
        <taxon>Actinomycetes</taxon>
        <taxon>Propionibacteriales</taxon>
        <taxon>Propionibacteriaceae</taxon>
        <taxon>Luteococcus</taxon>
    </lineage>
</organism>
<proteinExistence type="predicted"/>
<reference evidence="2" key="1">
    <citation type="journal article" date="2019" name="Int. J. Syst. Evol. Microbiol.">
        <title>The Global Catalogue of Microorganisms (GCM) 10K type strain sequencing project: providing services to taxonomists for standard genome sequencing and annotation.</title>
        <authorList>
            <consortium name="The Broad Institute Genomics Platform"/>
            <consortium name="The Broad Institute Genome Sequencing Center for Infectious Disease"/>
            <person name="Wu L."/>
            <person name="Ma J."/>
        </authorList>
    </citation>
    <scope>NUCLEOTIDE SEQUENCE [LARGE SCALE GENOMIC DNA]</scope>
    <source>
        <strain evidence="2">CAIM 431</strain>
    </source>
</reference>
<comment type="caution">
    <text evidence="1">The sequence shown here is derived from an EMBL/GenBank/DDBJ whole genome shotgun (WGS) entry which is preliminary data.</text>
</comment>
<gene>
    <name evidence="1" type="ORF">ACFSCS_07710</name>
</gene>
<dbReference type="InterPro" id="IPR036444">
    <property type="entry name" value="PLipase_A2_dom_sf"/>
</dbReference>
<protein>
    <submittedName>
        <fullName evidence="1">Uncharacterized protein</fullName>
    </submittedName>
</protein>
<evidence type="ECO:0000313" key="1">
    <source>
        <dbReference type="EMBL" id="MFD1890068.1"/>
    </source>
</evidence>
<dbReference type="EMBL" id="JBHUFZ010000016">
    <property type="protein sequence ID" value="MFD1890068.1"/>
    <property type="molecule type" value="Genomic_DNA"/>
</dbReference>
<name>A0ABW4RUS6_9ACTN</name>
<dbReference type="Gene3D" id="1.20.90.10">
    <property type="entry name" value="Phospholipase A2 domain"/>
    <property type="match status" value="1"/>
</dbReference>
<sequence length="54" mass="6078">MRHDKCYAARGYFDCYCDAQLKAEIDRFSGQMGLRERAMAAAIKVAFTATPCKP</sequence>
<dbReference type="RefSeq" id="WP_343873017.1">
    <property type="nucleotide sequence ID" value="NZ_BAAAIX010000013.1"/>
</dbReference>
<keyword evidence="2" id="KW-1185">Reference proteome</keyword>
<dbReference type="Proteomes" id="UP001597326">
    <property type="component" value="Unassembled WGS sequence"/>
</dbReference>
<accession>A0ABW4RUS6</accession>